<keyword evidence="14" id="KW-0753">Steroid metabolism</keyword>
<dbReference type="InterPro" id="IPR018083">
    <property type="entry name" value="Sterol_reductase_CS"/>
</dbReference>
<reference evidence="22 23" key="1">
    <citation type="submission" date="2016-03" db="EMBL/GenBank/DDBJ databases">
        <title>Choanephora cucurbitarum.</title>
        <authorList>
            <person name="Min B."/>
            <person name="Park H."/>
            <person name="Park J.-H."/>
            <person name="Shin H.-D."/>
            <person name="Choi I.-G."/>
        </authorList>
    </citation>
    <scope>NUCLEOTIDE SEQUENCE [LARGE SCALE GENOMIC DNA]</scope>
    <source>
        <strain evidence="22 23">KUS-F28377</strain>
    </source>
</reference>
<feature type="transmembrane region" description="Helical" evidence="21">
    <location>
        <begin position="40"/>
        <end position="61"/>
    </location>
</feature>
<protein>
    <recommendedName>
        <fullName evidence="17">Delta(14)-sterol reductase ERG24</fullName>
        <ecNumber evidence="3">1.3.1.70</ecNumber>
    </recommendedName>
    <alternativeName>
        <fullName evidence="19">C-14 sterol reductase ERG24</fullName>
    </alternativeName>
    <alternativeName>
        <fullName evidence="18">Sterol C14-reductase ERG24</fullName>
    </alternativeName>
</protein>
<evidence type="ECO:0000256" key="9">
    <source>
        <dbReference type="ARBA" id="ARBA00023002"/>
    </source>
</evidence>
<comment type="pathway">
    <text evidence="16">Steroid biosynthesis; zymosterol biosynthesis; zymosterol from lanosterol: step 2/6.</text>
</comment>
<keyword evidence="7" id="KW-0752">Steroid biosynthesis</keyword>
<evidence type="ECO:0000256" key="6">
    <source>
        <dbReference type="ARBA" id="ARBA00022857"/>
    </source>
</evidence>
<dbReference type="OrthoDB" id="5326588at2759"/>
<dbReference type="STRING" id="101091.A0A1C7NCG0"/>
<feature type="transmembrane region" description="Helical" evidence="21">
    <location>
        <begin position="399"/>
        <end position="422"/>
    </location>
</feature>
<keyword evidence="10" id="KW-0756">Sterol biosynthesis</keyword>
<proteinExistence type="inferred from homology"/>
<feature type="transmembrane region" description="Helical" evidence="21">
    <location>
        <begin position="293"/>
        <end position="311"/>
    </location>
</feature>
<evidence type="ECO:0000256" key="16">
    <source>
        <dbReference type="ARBA" id="ARBA00060638"/>
    </source>
</evidence>
<comment type="similarity">
    <text evidence="2">Belongs to the ERG4/ERG24 family.</text>
</comment>
<evidence type="ECO:0000256" key="12">
    <source>
        <dbReference type="ARBA" id="ARBA00023136"/>
    </source>
</evidence>
<evidence type="ECO:0000256" key="17">
    <source>
        <dbReference type="ARBA" id="ARBA00074394"/>
    </source>
</evidence>
<feature type="region of interest" description="Disordered" evidence="20">
    <location>
        <begin position="1"/>
        <end position="29"/>
    </location>
</feature>
<evidence type="ECO:0000256" key="15">
    <source>
        <dbReference type="ARBA" id="ARBA00052254"/>
    </source>
</evidence>
<dbReference type="GO" id="GO:0050613">
    <property type="term" value="F:Delta14-sterol reductase activity"/>
    <property type="evidence" value="ECO:0007669"/>
    <property type="project" value="UniProtKB-EC"/>
</dbReference>
<keyword evidence="5 21" id="KW-0812">Transmembrane</keyword>
<feature type="compositionally biased region" description="Basic residues" evidence="20">
    <location>
        <begin position="1"/>
        <end position="10"/>
    </location>
</feature>
<dbReference type="PANTHER" id="PTHR21257:SF52">
    <property type="entry name" value="DELTA(14)-STEROL REDUCTASE TM7SF2"/>
    <property type="match status" value="1"/>
</dbReference>
<feature type="transmembrane region" description="Helical" evidence="21">
    <location>
        <begin position="98"/>
        <end position="117"/>
    </location>
</feature>
<evidence type="ECO:0000256" key="1">
    <source>
        <dbReference type="ARBA" id="ARBA00004141"/>
    </source>
</evidence>
<accession>A0A1C7NCG0</accession>
<dbReference type="AlphaFoldDB" id="A0A1C7NCG0"/>
<evidence type="ECO:0000256" key="18">
    <source>
        <dbReference type="ARBA" id="ARBA00077841"/>
    </source>
</evidence>
<evidence type="ECO:0000256" key="5">
    <source>
        <dbReference type="ARBA" id="ARBA00022692"/>
    </source>
</evidence>
<evidence type="ECO:0000256" key="2">
    <source>
        <dbReference type="ARBA" id="ARBA00005402"/>
    </source>
</evidence>
<evidence type="ECO:0000313" key="23">
    <source>
        <dbReference type="Proteomes" id="UP000093000"/>
    </source>
</evidence>
<organism evidence="22 23">
    <name type="scientific">Choanephora cucurbitarum</name>
    <dbReference type="NCBI Taxonomy" id="101091"/>
    <lineage>
        <taxon>Eukaryota</taxon>
        <taxon>Fungi</taxon>
        <taxon>Fungi incertae sedis</taxon>
        <taxon>Mucoromycota</taxon>
        <taxon>Mucoromycotina</taxon>
        <taxon>Mucoromycetes</taxon>
        <taxon>Mucorales</taxon>
        <taxon>Mucorineae</taxon>
        <taxon>Choanephoraceae</taxon>
        <taxon>Choanephoroideae</taxon>
        <taxon>Choanephora</taxon>
    </lineage>
</organism>
<dbReference type="PROSITE" id="PS01018">
    <property type="entry name" value="STEROL_REDUCT_2"/>
    <property type="match status" value="1"/>
</dbReference>
<dbReference type="EMBL" id="LUGH01000298">
    <property type="protein sequence ID" value="OBZ86449.1"/>
    <property type="molecule type" value="Genomic_DNA"/>
</dbReference>
<dbReference type="Gene3D" id="1.20.120.1630">
    <property type="match status" value="1"/>
</dbReference>
<evidence type="ECO:0000256" key="21">
    <source>
        <dbReference type="SAM" id="Phobius"/>
    </source>
</evidence>
<name>A0A1C7NCG0_9FUNG</name>
<dbReference type="PANTHER" id="PTHR21257">
    <property type="entry name" value="DELTA(14)-STEROL REDUCTASE"/>
    <property type="match status" value="1"/>
</dbReference>
<evidence type="ECO:0000256" key="8">
    <source>
        <dbReference type="ARBA" id="ARBA00022989"/>
    </source>
</evidence>
<dbReference type="PROSITE" id="PS01017">
    <property type="entry name" value="STEROL_REDUCT_1"/>
    <property type="match status" value="1"/>
</dbReference>
<evidence type="ECO:0000256" key="10">
    <source>
        <dbReference type="ARBA" id="ARBA00023011"/>
    </source>
</evidence>
<evidence type="ECO:0000256" key="11">
    <source>
        <dbReference type="ARBA" id="ARBA00023098"/>
    </source>
</evidence>
<keyword evidence="6" id="KW-0521">NADP</keyword>
<evidence type="ECO:0000256" key="7">
    <source>
        <dbReference type="ARBA" id="ARBA00022955"/>
    </source>
</evidence>
<keyword evidence="4" id="KW-0444">Lipid biosynthesis</keyword>
<evidence type="ECO:0000256" key="19">
    <source>
        <dbReference type="ARBA" id="ARBA00083315"/>
    </source>
</evidence>
<dbReference type="GO" id="GO:0005789">
    <property type="term" value="C:endoplasmic reticulum membrane"/>
    <property type="evidence" value="ECO:0007669"/>
    <property type="project" value="TreeGrafter"/>
</dbReference>
<evidence type="ECO:0000256" key="3">
    <source>
        <dbReference type="ARBA" id="ARBA00012413"/>
    </source>
</evidence>
<dbReference type="InterPro" id="IPR001171">
    <property type="entry name" value="ERG24_DHCR-like"/>
</dbReference>
<feature type="transmembrane region" description="Helical" evidence="21">
    <location>
        <begin position="254"/>
        <end position="273"/>
    </location>
</feature>
<keyword evidence="13" id="KW-1207">Sterol metabolism</keyword>
<keyword evidence="11" id="KW-0443">Lipid metabolism</keyword>
<dbReference type="Proteomes" id="UP000093000">
    <property type="component" value="Unassembled WGS sequence"/>
</dbReference>
<comment type="caution">
    <text evidence="22">The sequence shown here is derived from an EMBL/GenBank/DDBJ whole genome shotgun (WGS) entry which is preliminary data.</text>
</comment>
<evidence type="ECO:0000256" key="14">
    <source>
        <dbReference type="ARBA" id="ARBA00023221"/>
    </source>
</evidence>
<comment type="catalytic activity">
    <reaction evidence="15">
        <text>4,4-dimethyl-5alpha-cholesta-8,24-dien-3beta-ol + NADP(+) = 4,4-dimethyl-5alpha-cholesta-8,14,24-trien-3beta-ol + NADPH + H(+)</text>
        <dbReference type="Rhea" id="RHEA:18561"/>
        <dbReference type="ChEBI" id="CHEBI:15378"/>
        <dbReference type="ChEBI" id="CHEBI:17813"/>
        <dbReference type="ChEBI" id="CHEBI:18364"/>
        <dbReference type="ChEBI" id="CHEBI:57783"/>
        <dbReference type="ChEBI" id="CHEBI:58349"/>
        <dbReference type="EC" id="1.3.1.70"/>
    </reaction>
    <physiologicalReaction direction="right-to-left" evidence="15">
        <dbReference type="Rhea" id="RHEA:18563"/>
    </physiologicalReaction>
</comment>
<evidence type="ECO:0000256" key="20">
    <source>
        <dbReference type="SAM" id="MobiDB-lite"/>
    </source>
</evidence>
<keyword evidence="8 21" id="KW-1133">Transmembrane helix</keyword>
<feature type="transmembrane region" description="Helical" evidence="21">
    <location>
        <begin position="137"/>
        <end position="154"/>
    </location>
</feature>
<dbReference type="InParanoid" id="A0A1C7NCG0"/>
<keyword evidence="23" id="KW-1185">Reference proteome</keyword>
<evidence type="ECO:0000313" key="22">
    <source>
        <dbReference type="EMBL" id="OBZ86449.1"/>
    </source>
</evidence>
<dbReference type="Pfam" id="PF01222">
    <property type="entry name" value="ERG4_ERG24"/>
    <property type="match status" value="1"/>
</dbReference>
<dbReference type="EC" id="1.3.1.70" evidence="3"/>
<gene>
    <name evidence="22" type="primary">erg24_1</name>
    <name evidence="22" type="ORF">A0J61_05501</name>
</gene>
<evidence type="ECO:0000256" key="13">
    <source>
        <dbReference type="ARBA" id="ARBA00023166"/>
    </source>
</evidence>
<comment type="subcellular location">
    <subcellularLocation>
        <location evidence="1">Membrane</location>
        <topology evidence="1">Multi-pass membrane protein</topology>
    </subcellularLocation>
</comment>
<keyword evidence="12 21" id="KW-0472">Membrane</keyword>
<evidence type="ECO:0000256" key="4">
    <source>
        <dbReference type="ARBA" id="ARBA00022516"/>
    </source>
</evidence>
<sequence>MGKPTQRKLQQKQQKQSSQEVPQTVNQSQELNPKTKHYEFGGPIGAFAFVTVLPILVILLSTCCDKTGYPSKAFMEDPLSVISSKLSFYGLISLYDRSAFMVYFAFVAMQALFYIILPGDLMPGTQLRDGTRLKYRINGFTAFHATFFVALYFLKDIGVKPLEYAYDHYTGLVLASIIFSYVIAIGVYIGSFTPGKLLALGGNTGNTVYDFMIGRELNPRVESFDVKFFTELRPGLIGWITLNFCLAAKQYLDLGYITNAMALTQFFQAFYVADSLWNEEAVLTTMDITTDGFGFMLSFGLYSWVPFTYTLQARYLVDFPRSISWIEFGAIVALNFIGYFIFRSANSQKNEFRAFPDSPKSKKLKYIQTKSGSKLITSGWWGVSRHINYLGDWLMSLSWSLPCGYGSIIPYFYPIYFGILLLHRERRDDDKCRNKYGEDWDEYCKTVKYRIIPVAVGNEVNNIDFQTLDTGSKRIENN</sequence>
<dbReference type="FunFam" id="1.20.120.1630:FF:000009">
    <property type="entry name" value="C-14 sterol reductase"/>
    <property type="match status" value="1"/>
</dbReference>
<dbReference type="FunCoup" id="A0A1C7NCG0">
    <property type="interactions" value="171"/>
</dbReference>
<feature type="transmembrane region" description="Helical" evidence="21">
    <location>
        <begin position="323"/>
        <end position="342"/>
    </location>
</feature>
<keyword evidence="9" id="KW-0560">Oxidoreductase</keyword>
<feature type="transmembrane region" description="Helical" evidence="21">
    <location>
        <begin position="169"/>
        <end position="189"/>
    </location>
</feature>
<feature type="compositionally biased region" description="Polar residues" evidence="20">
    <location>
        <begin position="20"/>
        <end position="29"/>
    </location>
</feature>
<dbReference type="GO" id="GO:0006696">
    <property type="term" value="P:ergosterol biosynthetic process"/>
    <property type="evidence" value="ECO:0007669"/>
    <property type="project" value="TreeGrafter"/>
</dbReference>